<dbReference type="Pfam" id="PF04997">
    <property type="entry name" value="RNA_pol_Rpb1_1"/>
    <property type="match status" value="1"/>
</dbReference>
<keyword evidence="6 14" id="KW-0548">Nucleotidyltransferase</keyword>
<sequence>MALHSTEMEVDVEDACADEASVNSVEAPNLQGIAPGGTSSEDFEGYTTLDQPAAQSEAMRTLMSSVAVRRAVLMKSGASETDGAYEVSGVQFDVLGSTEISQLSQLEVVNRELYVHMTSTPHPFGVLDLRLGPNRSDAACQTCGRSILQCAGHWGHARLEVPVFHCGYFKYILQILYCLCKRCGTLLLSPEAKARTLMRMRRFKDDPIMKRVLFRRTVEACKKTTRCPECEAPQGVLKRIVRPLLDQFLKIRHVVKNKEGRAMVTEEDLHPLFVQNLLRRMRPSDCEVLDIVAPEKMLIQHLLIPPNCIRPSVTIGEQGSNEDDLTCVLADIMELNNVLRSHAASGFHTTQFLGLWEFLQLQCTRLINSEAPAVSQLLASKNITKAGRGICQRLKGKEGRFRGNLSGKRVDFSGRTVISPDPNVDVFEVVVPEWVAKRLTFPEKVCAASLPRLRAAVLRGCDEWPGASYVNKADGAKCSLRYANRRLVAENLQIGDTVERHLHNGDVVLFNRQPSLHRVSIMAHRARVMPWRTFRFNECVCSPYNADFDGDEMNLHLPQTQEARAEALHLMGVVRNLVTPKNGEPLIAATQDFLSGCYLLTHKDTFFSRAAFCQVCSSFTDGVVRVDLPPPAILYPEELWTGKQVINVLLRPNRSCRVMLNFEVKEREFSPQAVPHGAPPFMCPRDAYVVFRQSELLAGCIGKKVLGDAKHGLFFHLIRDNSESLAAACMGRVARLCARWFASYGFTIGIDDVTPGPELVAAKQNLLEEGYKQVDEEIKLFRRGAMQPHPGCTLEQTLEVRVKRILDDLRNEAGKVCNQMLKPLNKPVVMFQSGAKGALINIAQMIACVGQQNVSGQRITNGFVSRTLPHFPMDCKDAKSRGFVANSFYSGLDPDEFFFHTMSGREGLVDTAVKTAETGYMQRRLMKALEDLSIKYDHTVRTSDGQIVQFVYGDDGLNPIMMEDKNRPANFDKVFQHVSAMIKLPFLPNHVNAQALLSQDQPKAFNRGPPSQKCSRWAPSETDPDVVLPPSDPASVQTLLEMAEAADAEAAGEPSTCAEETTAAERELWGRLPETCRHKLGLWRRWRASQRQQQRPPKHQQDASCSDPLAQQAHNYLRAHLAVYEWLPREKRDLPLLPYEILCWTHFLVELMGEVISQQLFYHQGVALGEAETHQAGTEKVRVFKEELREWLTAKAQDVAKYRNNDGEKEALTSESFQATLSDWRQAGFGVQRRCWIMGHRNNADVDPSCPPGEVANVHVVAEGLVKATCAHFRLWKFNRHYWVTARHIFEFLRCSWRKYQRAISEPGEAVGAMGAQSIGEPGTQMTLKTFHFAGVASMNVTLGVPRIKEIINAALKIQTPIIEAPLLNNSDYNYAVLVKNRIEKTLLSECCSYIKETYTPEGAWLSIKLDAHTIRTLFLDISAEKVKDAILRHTMINKVRLTKNCVEVVNEWKLRVLPPGGDQIFFQLQALKAGLLEVVLSGYKDVKRGVIKHEEVKGPDGNVQHVYSLAVEGYGLRDVMGTPGVRAVNVTSNHVMEVAQILGIEAARQVIITEIRKCMDAYSMDIDCRHMTLLGDVMTFRGEVLGINRFGIQKMRASTLVLASFEETNEHLFEAAVHHRSDPVKGVSECIIMGKPMALGTGSFDILASQPARLARRESETLLANYKTAVPTAR</sequence>
<organism evidence="17 18">
    <name type="scientific">Cyclospora cayetanensis</name>
    <dbReference type="NCBI Taxonomy" id="88456"/>
    <lineage>
        <taxon>Eukaryota</taxon>
        <taxon>Sar</taxon>
        <taxon>Alveolata</taxon>
        <taxon>Apicomplexa</taxon>
        <taxon>Conoidasida</taxon>
        <taxon>Coccidia</taxon>
        <taxon>Eucoccidiorida</taxon>
        <taxon>Eimeriorina</taxon>
        <taxon>Eimeriidae</taxon>
        <taxon>Cyclospora</taxon>
    </lineage>
</organism>
<evidence type="ECO:0000256" key="6">
    <source>
        <dbReference type="ARBA" id="ARBA00022695"/>
    </source>
</evidence>
<name>A0A1D3D6A9_9EIME</name>
<dbReference type="EMBL" id="JROU02000565">
    <property type="protein sequence ID" value="OEH78950.1"/>
    <property type="molecule type" value="Genomic_DNA"/>
</dbReference>
<feature type="region of interest" description="Disordered" evidence="15">
    <location>
        <begin position="1087"/>
        <end position="1106"/>
    </location>
</feature>
<keyword evidence="7" id="KW-0479">Metal-binding</keyword>
<dbReference type="Gene3D" id="1.10.132.30">
    <property type="match status" value="1"/>
</dbReference>
<comment type="caution">
    <text evidence="17">The sequence shown here is derived from an EMBL/GenBank/DDBJ whole genome shotgun (WGS) entry which is preliminary data.</text>
</comment>
<dbReference type="Gene3D" id="4.10.860.120">
    <property type="entry name" value="RNA polymerase II, clamp domain"/>
    <property type="match status" value="1"/>
</dbReference>
<dbReference type="Gene3D" id="6.10.250.2940">
    <property type="match status" value="1"/>
</dbReference>
<keyword evidence="4 14" id="KW-0240">DNA-directed RNA polymerase</keyword>
<dbReference type="VEuPathDB" id="ToxoDB:cyc_05393"/>
<dbReference type="InterPro" id="IPR007083">
    <property type="entry name" value="RNA_pol_Rpb1_4"/>
</dbReference>
<keyword evidence="11" id="KW-0539">Nucleus</keyword>
<evidence type="ECO:0000259" key="16">
    <source>
        <dbReference type="SMART" id="SM00663"/>
    </source>
</evidence>
<dbReference type="InterPro" id="IPR015700">
    <property type="entry name" value="RPC1"/>
</dbReference>
<evidence type="ECO:0000256" key="4">
    <source>
        <dbReference type="ARBA" id="ARBA00022478"/>
    </source>
</evidence>
<comment type="subunit">
    <text evidence="3">Component of the RNA polymerase III (Pol III) complex consisting of 17 subunits.</text>
</comment>
<accession>A0A1D3D6A9</accession>
<dbReference type="FunFam" id="1.10.150.390:FF:000004">
    <property type="entry name" value="DNA-directed RNA polymerase subunit"/>
    <property type="match status" value="1"/>
</dbReference>
<dbReference type="Pfam" id="PF04998">
    <property type="entry name" value="RNA_pol_Rpb1_5"/>
    <property type="match status" value="1"/>
</dbReference>
<dbReference type="FunCoup" id="A0A1D3D6A9">
    <property type="interactions" value="291"/>
</dbReference>
<evidence type="ECO:0000256" key="14">
    <source>
        <dbReference type="RuleBase" id="RU004279"/>
    </source>
</evidence>
<evidence type="ECO:0000256" key="13">
    <source>
        <dbReference type="ARBA" id="ARBA00058108"/>
    </source>
</evidence>
<dbReference type="FunFam" id="1.10.274.100:FF:000008">
    <property type="entry name" value="DNA-directed RNA polymerase subunit"/>
    <property type="match status" value="1"/>
</dbReference>
<proteinExistence type="inferred from homology"/>
<evidence type="ECO:0000256" key="3">
    <source>
        <dbReference type="ARBA" id="ARBA00011206"/>
    </source>
</evidence>
<dbReference type="Pfam" id="PF04983">
    <property type="entry name" value="RNA_pol_Rpb1_3"/>
    <property type="match status" value="1"/>
</dbReference>
<dbReference type="FunFam" id="2.40.40.20:FF:000019">
    <property type="entry name" value="DNA-directed RNA polymerase II subunit RPB1"/>
    <property type="match status" value="1"/>
</dbReference>
<evidence type="ECO:0000256" key="9">
    <source>
        <dbReference type="ARBA" id="ARBA00022842"/>
    </source>
</evidence>
<dbReference type="Gene3D" id="1.10.274.100">
    <property type="entry name" value="RNA polymerase Rpb1, domain 3"/>
    <property type="match status" value="1"/>
</dbReference>
<evidence type="ECO:0000256" key="10">
    <source>
        <dbReference type="ARBA" id="ARBA00023163"/>
    </source>
</evidence>
<dbReference type="Gene3D" id="3.30.1490.180">
    <property type="entry name" value="RNA polymerase ii"/>
    <property type="match status" value="1"/>
</dbReference>
<dbReference type="InParanoid" id="A0A1D3D6A9"/>
<dbReference type="CDD" id="cd02736">
    <property type="entry name" value="RNAP_III_Rpc1_C"/>
    <property type="match status" value="1"/>
</dbReference>
<comment type="catalytic activity">
    <reaction evidence="12 14">
        <text>RNA(n) + a ribonucleoside 5'-triphosphate = RNA(n+1) + diphosphate</text>
        <dbReference type="Rhea" id="RHEA:21248"/>
        <dbReference type="Rhea" id="RHEA-COMP:14527"/>
        <dbReference type="Rhea" id="RHEA-COMP:17342"/>
        <dbReference type="ChEBI" id="CHEBI:33019"/>
        <dbReference type="ChEBI" id="CHEBI:61557"/>
        <dbReference type="ChEBI" id="CHEBI:140395"/>
        <dbReference type="EC" id="2.7.7.6"/>
    </reaction>
</comment>
<evidence type="ECO:0000256" key="8">
    <source>
        <dbReference type="ARBA" id="ARBA00022833"/>
    </source>
</evidence>
<dbReference type="InterPro" id="IPR042102">
    <property type="entry name" value="RNA_pol_Rpb1_3_sf"/>
</dbReference>
<protein>
    <recommendedName>
        <fullName evidence="14">DNA-directed RNA polymerase subunit</fullName>
        <ecNumber evidence="14">2.7.7.6</ecNumber>
    </recommendedName>
</protein>
<dbReference type="VEuPathDB" id="ToxoDB:LOC34621753"/>
<dbReference type="InterPro" id="IPR035697">
    <property type="entry name" value="RNAP_III_RPC1_N"/>
</dbReference>
<dbReference type="GO" id="GO:0000428">
    <property type="term" value="C:DNA-directed RNA polymerase complex"/>
    <property type="evidence" value="ECO:0007669"/>
    <property type="project" value="UniProtKB-KW"/>
</dbReference>
<dbReference type="GO" id="GO:0003677">
    <property type="term" value="F:DNA binding"/>
    <property type="evidence" value="ECO:0007669"/>
    <property type="project" value="InterPro"/>
</dbReference>
<dbReference type="Gene3D" id="2.40.40.20">
    <property type="match status" value="1"/>
</dbReference>
<dbReference type="EC" id="2.7.7.6" evidence="14"/>
<dbReference type="Gene3D" id="6.20.50.80">
    <property type="match status" value="1"/>
</dbReference>
<dbReference type="NCBIfam" id="NF006336">
    <property type="entry name" value="PRK08566.1"/>
    <property type="match status" value="1"/>
</dbReference>
<dbReference type="GO" id="GO:0005634">
    <property type="term" value="C:nucleus"/>
    <property type="evidence" value="ECO:0007669"/>
    <property type="project" value="UniProtKB-SubCell"/>
</dbReference>
<evidence type="ECO:0000256" key="15">
    <source>
        <dbReference type="SAM" id="MobiDB-lite"/>
    </source>
</evidence>
<comment type="function">
    <text evidence="13">DNA-dependent RNA polymerase catalyzes the transcription of DNA into RNA using the four ribonucleoside triphosphates as substrates. Largest and catalytic core component of RNA polymerase III which synthesizes small RNAs, such as 5S rRNA and tRNAs. Forms the polymerase active center together with the second largest subunit. A single-stranded DNA template strand of the promoter is positioned within the central active site cleft of Pol III. A bridging helix emanates from RPC1 and crosses the cleft near the catalytic site and is thought to promote translocation of Pol III by acting as a ratchet that moves the RNA-DNA hybrid through the active site by switching from straight to bent conformations at each step of nucleotide addition.</text>
</comment>
<dbReference type="InterPro" id="IPR000722">
    <property type="entry name" value="RNA_pol_asu"/>
</dbReference>
<dbReference type="InterPro" id="IPR035698">
    <property type="entry name" value="RNAP_III_Rpc1_C"/>
</dbReference>
<dbReference type="InterPro" id="IPR007066">
    <property type="entry name" value="RNA_pol_Rpb1_3"/>
</dbReference>
<keyword evidence="9" id="KW-0460">Magnesium</keyword>
<evidence type="ECO:0000313" key="18">
    <source>
        <dbReference type="Proteomes" id="UP000095192"/>
    </source>
</evidence>
<dbReference type="PANTHER" id="PTHR48446:SF1">
    <property type="entry name" value="DNA-DIRECTED RNA POLYMERASE SUBUNIT BETA' N-TERMINAL SECTION"/>
    <property type="match status" value="1"/>
</dbReference>
<reference evidence="17 18" key="1">
    <citation type="journal article" date="2016" name="BMC Genomics">
        <title>Comparative genomics reveals Cyclospora cayetanensis possesses coccidia-like metabolism and invasion components but unique surface antigens.</title>
        <authorList>
            <person name="Liu S."/>
            <person name="Wang L."/>
            <person name="Zheng H."/>
            <person name="Xu Z."/>
            <person name="Roellig D.M."/>
            <person name="Li N."/>
            <person name="Frace M.A."/>
            <person name="Tang K."/>
            <person name="Arrowood M.J."/>
            <person name="Moss D.M."/>
            <person name="Zhang L."/>
            <person name="Feng Y."/>
            <person name="Xiao L."/>
        </authorList>
    </citation>
    <scope>NUCLEOTIDE SEQUENCE [LARGE SCALE GENOMIC DNA]</scope>
    <source>
        <strain evidence="17 18">CHN_HEN01</strain>
    </source>
</reference>
<evidence type="ECO:0000256" key="12">
    <source>
        <dbReference type="ARBA" id="ARBA00048552"/>
    </source>
</evidence>
<dbReference type="InterPro" id="IPR006592">
    <property type="entry name" value="RNA_pol_N"/>
</dbReference>
<dbReference type="InterPro" id="IPR038120">
    <property type="entry name" value="Rpb1_funnel_sf"/>
</dbReference>
<dbReference type="Pfam" id="PF00623">
    <property type="entry name" value="RNA_pol_Rpb1_2"/>
    <property type="match status" value="1"/>
</dbReference>
<evidence type="ECO:0000256" key="5">
    <source>
        <dbReference type="ARBA" id="ARBA00022679"/>
    </source>
</evidence>
<evidence type="ECO:0000256" key="1">
    <source>
        <dbReference type="ARBA" id="ARBA00004123"/>
    </source>
</evidence>
<keyword evidence="18" id="KW-1185">Reference proteome</keyword>
<dbReference type="Proteomes" id="UP000095192">
    <property type="component" value="Unassembled WGS sequence"/>
</dbReference>
<keyword evidence="5 14" id="KW-0808">Transferase</keyword>
<evidence type="ECO:0000313" key="17">
    <source>
        <dbReference type="EMBL" id="OEH78950.1"/>
    </source>
</evidence>
<dbReference type="SMART" id="SM00663">
    <property type="entry name" value="RPOLA_N"/>
    <property type="match status" value="1"/>
</dbReference>
<dbReference type="SUPFAM" id="SSF64484">
    <property type="entry name" value="beta and beta-prime subunits of DNA dependent RNA-polymerase"/>
    <property type="match status" value="1"/>
</dbReference>
<dbReference type="PANTHER" id="PTHR48446">
    <property type="entry name" value="DNA-DIRECTED RNA POLYMERASE SUBUNIT BETA' N-TERMINAL SECTION"/>
    <property type="match status" value="1"/>
</dbReference>
<evidence type="ECO:0000256" key="2">
    <source>
        <dbReference type="ARBA" id="ARBA00006460"/>
    </source>
</evidence>
<dbReference type="InterPro" id="IPR007081">
    <property type="entry name" value="RNA_pol_Rpb1_5"/>
</dbReference>
<dbReference type="GO" id="GO:0003899">
    <property type="term" value="F:DNA-directed RNA polymerase activity"/>
    <property type="evidence" value="ECO:0007669"/>
    <property type="project" value="UniProtKB-EC"/>
</dbReference>
<dbReference type="InterPro" id="IPR007080">
    <property type="entry name" value="RNA_pol_Rpb1_1"/>
</dbReference>
<feature type="domain" description="RNA polymerase N-terminal" evidence="16">
    <location>
        <begin position="295"/>
        <end position="601"/>
    </location>
</feature>
<dbReference type="GO" id="GO:0046872">
    <property type="term" value="F:metal ion binding"/>
    <property type="evidence" value="ECO:0007669"/>
    <property type="project" value="UniProtKB-KW"/>
</dbReference>
<comment type="similarity">
    <text evidence="2 14">Belongs to the RNA polymerase beta' chain family.</text>
</comment>
<keyword evidence="10 14" id="KW-0804">Transcription</keyword>
<dbReference type="Pfam" id="PF05000">
    <property type="entry name" value="RNA_pol_Rpb1_4"/>
    <property type="match status" value="1"/>
</dbReference>
<evidence type="ECO:0000256" key="11">
    <source>
        <dbReference type="ARBA" id="ARBA00023242"/>
    </source>
</evidence>
<dbReference type="GO" id="GO:0006351">
    <property type="term" value="P:DNA-templated transcription"/>
    <property type="evidence" value="ECO:0007669"/>
    <property type="project" value="InterPro"/>
</dbReference>
<dbReference type="InterPro" id="IPR044893">
    <property type="entry name" value="RNA_pol_Rpb1_clamp_domain"/>
</dbReference>
<dbReference type="CDD" id="cd02583">
    <property type="entry name" value="RNAP_III_RPC1_N"/>
    <property type="match status" value="1"/>
</dbReference>
<comment type="subcellular location">
    <subcellularLocation>
        <location evidence="1">Nucleus</location>
    </subcellularLocation>
</comment>
<keyword evidence="8" id="KW-0862">Zinc</keyword>
<feature type="region of interest" description="Disordered" evidence="15">
    <location>
        <begin position="1000"/>
        <end position="1033"/>
    </location>
</feature>
<evidence type="ECO:0000256" key="7">
    <source>
        <dbReference type="ARBA" id="ARBA00022723"/>
    </source>
</evidence>
<dbReference type="Gene3D" id="1.10.150.390">
    <property type="match status" value="1"/>
</dbReference>
<gene>
    <name evidence="17" type="ORF">cyc_05393</name>
</gene>